<proteinExistence type="predicted"/>
<accession>A0AAV5G9J1</accession>
<comment type="caution">
    <text evidence="1">The sequence shown here is derived from an EMBL/GenBank/DDBJ whole genome shotgun (WGS) entry which is preliminary data.</text>
</comment>
<gene>
    <name evidence="1" type="ORF">Rhopal_002173-T1</name>
</gene>
<evidence type="ECO:0000313" key="2">
    <source>
        <dbReference type="Proteomes" id="UP001342314"/>
    </source>
</evidence>
<name>A0AAV5G9J1_9BASI</name>
<organism evidence="1 2">
    <name type="scientific">Rhodotorula paludigena</name>
    <dbReference type="NCBI Taxonomy" id="86838"/>
    <lineage>
        <taxon>Eukaryota</taxon>
        <taxon>Fungi</taxon>
        <taxon>Dikarya</taxon>
        <taxon>Basidiomycota</taxon>
        <taxon>Pucciniomycotina</taxon>
        <taxon>Microbotryomycetes</taxon>
        <taxon>Sporidiobolales</taxon>
        <taxon>Sporidiobolaceae</taxon>
        <taxon>Rhodotorula</taxon>
    </lineage>
</organism>
<protein>
    <submittedName>
        <fullName evidence="1">Uncharacterized protein</fullName>
    </submittedName>
</protein>
<dbReference type="AlphaFoldDB" id="A0AAV5G9J1"/>
<keyword evidence="2" id="KW-1185">Reference proteome</keyword>
<reference evidence="1 2" key="1">
    <citation type="submission" date="2021-12" db="EMBL/GenBank/DDBJ databases">
        <title>High titer production of polyol ester of fatty acids by Rhodotorula paludigena BS15 towards product separation-free biomass refinery.</title>
        <authorList>
            <person name="Mano J."/>
            <person name="Ono H."/>
            <person name="Tanaka T."/>
            <person name="Naito K."/>
            <person name="Sushida H."/>
            <person name="Ike M."/>
            <person name="Tokuyasu K."/>
            <person name="Kitaoka M."/>
        </authorList>
    </citation>
    <scope>NUCLEOTIDE SEQUENCE [LARGE SCALE GENOMIC DNA]</scope>
    <source>
        <strain evidence="1 2">BS15</strain>
    </source>
</reference>
<dbReference type="Proteomes" id="UP001342314">
    <property type="component" value="Unassembled WGS sequence"/>
</dbReference>
<sequence length="332" mass="37723">MLGALQRAGYGREPSVVDLEDSIPLNAPSDEKLDSDGEPVLRSIRMQASTFRPPGGAWDRARHWKTFRYGFGSTMVTVMQASRFAKHHNYRVLFSRGQNQYGAYYDHFLPAAQHDCRITEELLQPDTYRKDDGTSERLGAVAQNRQVDVTANRMLVGADAILPTNVYTRRSTFELADLDTLPKLDSQRPKPGPDTTVAEQYPAFDRDKSKARLLLMTAEPDGLDLFRADPLCRRHFDIHELSRGGTDKPFLQSEFRNLPHDERLADTKRMLVQVEVLANFVDTTVVSANSNTGRSLIMLRGGPARTINEYRIRSVDVYWHVGSYLFFMQPPR</sequence>
<dbReference type="EMBL" id="BQKY01000004">
    <property type="protein sequence ID" value="GJN89195.1"/>
    <property type="molecule type" value="Genomic_DNA"/>
</dbReference>
<evidence type="ECO:0000313" key="1">
    <source>
        <dbReference type="EMBL" id="GJN89195.1"/>
    </source>
</evidence>